<feature type="compositionally biased region" description="Polar residues" evidence="1">
    <location>
        <begin position="13"/>
        <end position="49"/>
    </location>
</feature>
<feature type="compositionally biased region" description="Polar residues" evidence="1">
    <location>
        <begin position="109"/>
        <end position="152"/>
    </location>
</feature>
<evidence type="ECO:0008006" key="4">
    <source>
        <dbReference type="Google" id="ProtNLM"/>
    </source>
</evidence>
<dbReference type="GeneID" id="87953246"/>
<dbReference type="EMBL" id="CP141881">
    <property type="protein sequence ID" value="WRT64186.1"/>
    <property type="molecule type" value="Genomic_DNA"/>
</dbReference>
<sequence length="242" mass="26457">MSYEPDFPAYLSGNYNKSSSTPSKSAYQQPQMSTQHHSWKSTVDITQPPQVRERPYYSSDWSDLPENRPQLPPRTEFATSHAKRTRISSLNARDTSERSEVQLYDLSGYGQSRHQSSNASITPPAQTTIPARTSALDTSTAGQTEASTSMQYSRPRRHSFEATVAVAAAGTGIADANVQLAMGSDGNDRKEEHASHAIEQAMTTKGPSPNLDNDDCGYCCCCCSDDCTCDPSILLLCCFCCD</sequence>
<evidence type="ECO:0000256" key="1">
    <source>
        <dbReference type="SAM" id="MobiDB-lite"/>
    </source>
</evidence>
<name>A0ABZ1CRA1_9TREE</name>
<dbReference type="Proteomes" id="UP001329825">
    <property type="component" value="Chromosome 1"/>
</dbReference>
<protein>
    <recommendedName>
        <fullName evidence="4">Cysteine-rich transmembrane CYSTM domain-containing protein</fullName>
    </recommendedName>
</protein>
<reference evidence="2 3" key="1">
    <citation type="submission" date="2024-01" db="EMBL/GenBank/DDBJ databases">
        <title>Comparative genomics of Cryptococcus and Kwoniella reveals pathogenesis evolution and contrasting modes of karyotype evolution via chromosome fusion or intercentromeric recombination.</title>
        <authorList>
            <person name="Coelho M.A."/>
            <person name="David-Palma M."/>
            <person name="Shea T."/>
            <person name="Bowers K."/>
            <person name="McGinley-Smith S."/>
            <person name="Mohammad A.W."/>
            <person name="Gnirke A."/>
            <person name="Yurkov A.M."/>
            <person name="Nowrousian M."/>
            <person name="Sun S."/>
            <person name="Cuomo C.A."/>
            <person name="Heitman J."/>
        </authorList>
    </citation>
    <scope>NUCLEOTIDE SEQUENCE [LARGE SCALE GENOMIC DNA]</scope>
    <source>
        <strain evidence="2">CBS 11374</strain>
    </source>
</reference>
<evidence type="ECO:0000313" key="2">
    <source>
        <dbReference type="EMBL" id="WRT64186.1"/>
    </source>
</evidence>
<evidence type="ECO:0000313" key="3">
    <source>
        <dbReference type="Proteomes" id="UP001329825"/>
    </source>
</evidence>
<feature type="region of interest" description="Disordered" evidence="1">
    <location>
        <begin position="1"/>
        <end position="86"/>
    </location>
</feature>
<keyword evidence="3" id="KW-1185">Reference proteome</keyword>
<feature type="region of interest" description="Disordered" evidence="1">
    <location>
        <begin position="109"/>
        <end position="156"/>
    </location>
</feature>
<accession>A0ABZ1CRA1</accession>
<gene>
    <name evidence="2" type="ORF">IL334_001115</name>
</gene>
<organism evidence="2 3">
    <name type="scientific">Kwoniella shivajii</name>
    <dbReference type="NCBI Taxonomy" id="564305"/>
    <lineage>
        <taxon>Eukaryota</taxon>
        <taxon>Fungi</taxon>
        <taxon>Dikarya</taxon>
        <taxon>Basidiomycota</taxon>
        <taxon>Agaricomycotina</taxon>
        <taxon>Tremellomycetes</taxon>
        <taxon>Tremellales</taxon>
        <taxon>Cryptococcaceae</taxon>
        <taxon>Kwoniella</taxon>
    </lineage>
</organism>
<proteinExistence type="predicted"/>
<dbReference type="RefSeq" id="XP_062788926.1">
    <property type="nucleotide sequence ID" value="XM_062932875.1"/>
</dbReference>